<accession>A0A0C2MLZ8</accession>
<name>A0A0C2MLZ8_THEKT</name>
<sequence length="114" mass="13025">MSCPKLGALFLNMKRNDKEYLNIGSGSTIMTNFYQGKKSTLMMDVFLFGHETIKSIYNKYDGVNDVVRIYKYYIFTSVESLSGTVMQPLGEHRGEVSSIPSGLTFYVREMFVFT</sequence>
<dbReference type="Proteomes" id="UP000031668">
    <property type="component" value="Unassembled WGS sequence"/>
</dbReference>
<reference evidence="1 2" key="1">
    <citation type="journal article" date="2014" name="Genome Biol. Evol.">
        <title>The genome of the myxosporean Thelohanellus kitauei shows adaptations to nutrient acquisition within its fish host.</title>
        <authorList>
            <person name="Yang Y."/>
            <person name="Xiong J."/>
            <person name="Zhou Z."/>
            <person name="Huo F."/>
            <person name="Miao W."/>
            <person name="Ran C."/>
            <person name="Liu Y."/>
            <person name="Zhang J."/>
            <person name="Feng J."/>
            <person name="Wang M."/>
            <person name="Wang M."/>
            <person name="Wang L."/>
            <person name="Yao B."/>
        </authorList>
    </citation>
    <scope>NUCLEOTIDE SEQUENCE [LARGE SCALE GENOMIC DNA]</scope>
    <source>
        <strain evidence="1">Wuqing</strain>
    </source>
</reference>
<dbReference type="EMBL" id="JWZT01004931">
    <property type="protein sequence ID" value="KII62611.1"/>
    <property type="molecule type" value="Genomic_DNA"/>
</dbReference>
<evidence type="ECO:0000313" key="2">
    <source>
        <dbReference type="Proteomes" id="UP000031668"/>
    </source>
</evidence>
<keyword evidence="2" id="KW-1185">Reference proteome</keyword>
<dbReference type="AlphaFoldDB" id="A0A0C2MLZ8"/>
<evidence type="ECO:0000313" key="1">
    <source>
        <dbReference type="EMBL" id="KII62611.1"/>
    </source>
</evidence>
<comment type="caution">
    <text evidence="1">The sequence shown here is derived from an EMBL/GenBank/DDBJ whole genome shotgun (WGS) entry which is preliminary data.</text>
</comment>
<proteinExistence type="predicted"/>
<gene>
    <name evidence="1" type="ORF">RF11_14023</name>
</gene>
<protein>
    <submittedName>
        <fullName evidence="1">Uncharacterized protein</fullName>
    </submittedName>
</protein>
<organism evidence="1 2">
    <name type="scientific">Thelohanellus kitauei</name>
    <name type="common">Myxosporean</name>
    <dbReference type="NCBI Taxonomy" id="669202"/>
    <lineage>
        <taxon>Eukaryota</taxon>
        <taxon>Metazoa</taxon>
        <taxon>Cnidaria</taxon>
        <taxon>Myxozoa</taxon>
        <taxon>Myxosporea</taxon>
        <taxon>Bivalvulida</taxon>
        <taxon>Platysporina</taxon>
        <taxon>Myxobolidae</taxon>
        <taxon>Thelohanellus</taxon>
    </lineage>
</organism>